<proteinExistence type="predicted"/>
<keyword evidence="1" id="KW-1133">Transmembrane helix</keyword>
<dbReference type="EMBL" id="CP036425">
    <property type="protein sequence ID" value="QDU33554.1"/>
    <property type="molecule type" value="Genomic_DNA"/>
</dbReference>
<keyword evidence="1" id="KW-0472">Membrane</keyword>
<protein>
    <submittedName>
        <fullName evidence="2">Uncharacterized protein</fullName>
    </submittedName>
</protein>
<evidence type="ECO:0000256" key="1">
    <source>
        <dbReference type="SAM" id="Phobius"/>
    </source>
</evidence>
<dbReference type="RefSeq" id="WP_145076682.1">
    <property type="nucleotide sequence ID" value="NZ_CP036425.1"/>
</dbReference>
<name>A0A517YTL0_9BACT</name>
<keyword evidence="1" id="KW-0812">Transmembrane</keyword>
<organism evidence="2 3">
    <name type="scientific">Poriferisphaera corsica</name>
    <dbReference type="NCBI Taxonomy" id="2528020"/>
    <lineage>
        <taxon>Bacteria</taxon>
        <taxon>Pseudomonadati</taxon>
        <taxon>Planctomycetota</taxon>
        <taxon>Phycisphaerae</taxon>
        <taxon>Phycisphaerales</taxon>
        <taxon>Phycisphaeraceae</taxon>
        <taxon>Poriferisphaera</taxon>
    </lineage>
</organism>
<dbReference type="AlphaFoldDB" id="A0A517YTL0"/>
<dbReference type="KEGG" id="pcor:KS4_16050"/>
<dbReference type="Proteomes" id="UP000317369">
    <property type="component" value="Chromosome"/>
</dbReference>
<gene>
    <name evidence="2" type="ORF">KS4_16050</name>
</gene>
<evidence type="ECO:0000313" key="2">
    <source>
        <dbReference type="EMBL" id="QDU33554.1"/>
    </source>
</evidence>
<sequence length="108" mass="12257">MQKIINLIFNLIFIPVAILHMLKPALFGAFFIAVIVLGVIFIYLFKLIRLANPYYFLGKITDAAIKNQEPEFEEENKPQNIIMANYEPPAEQETPSYDGVLAKITPAN</sequence>
<reference evidence="2 3" key="1">
    <citation type="submission" date="2019-02" db="EMBL/GenBank/DDBJ databases">
        <title>Deep-cultivation of Planctomycetes and their phenomic and genomic characterization uncovers novel biology.</title>
        <authorList>
            <person name="Wiegand S."/>
            <person name="Jogler M."/>
            <person name="Boedeker C."/>
            <person name="Pinto D."/>
            <person name="Vollmers J."/>
            <person name="Rivas-Marin E."/>
            <person name="Kohn T."/>
            <person name="Peeters S.H."/>
            <person name="Heuer A."/>
            <person name="Rast P."/>
            <person name="Oberbeckmann S."/>
            <person name="Bunk B."/>
            <person name="Jeske O."/>
            <person name="Meyerdierks A."/>
            <person name="Storesund J.E."/>
            <person name="Kallscheuer N."/>
            <person name="Luecker S."/>
            <person name="Lage O.M."/>
            <person name="Pohl T."/>
            <person name="Merkel B.J."/>
            <person name="Hornburger P."/>
            <person name="Mueller R.-W."/>
            <person name="Bruemmer F."/>
            <person name="Labrenz M."/>
            <person name="Spormann A.M."/>
            <person name="Op den Camp H."/>
            <person name="Overmann J."/>
            <person name="Amann R."/>
            <person name="Jetten M.S.M."/>
            <person name="Mascher T."/>
            <person name="Medema M.H."/>
            <person name="Devos D.P."/>
            <person name="Kaster A.-K."/>
            <person name="Ovreas L."/>
            <person name="Rohde M."/>
            <person name="Galperin M.Y."/>
            <person name="Jogler C."/>
        </authorList>
    </citation>
    <scope>NUCLEOTIDE SEQUENCE [LARGE SCALE GENOMIC DNA]</scope>
    <source>
        <strain evidence="2 3">KS4</strain>
    </source>
</reference>
<feature type="transmembrane region" description="Helical" evidence="1">
    <location>
        <begin position="7"/>
        <end position="22"/>
    </location>
</feature>
<evidence type="ECO:0000313" key="3">
    <source>
        <dbReference type="Proteomes" id="UP000317369"/>
    </source>
</evidence>
<feature type="transmembrane region" description="Helical" evidence="1">
    <location>
        <begin position="28"/>
        <end position="45"/>
    </location>
</feature>
<keyword evidence="3" id="KW-1185">Reference proteome</keyword>
<accession>A0A517YTL0</accession>